<evidence type="ECO:0000313" key="1">
    <source>
        <dbReference type="EMBL" id="CEN36323.1"/>
    </source>
</evidence>
<sequence>MIFIILTKLQYNVFRKIIVFNFESKITEIILFLFKYMKVFIF</sequence>
<name>A0A0B7HFJ0_9FLAO</name>
<evidence type="ECO:0000313" key="2">
    <source>
        <dbReference type="Proteomes" id="UP000044026"/>
    </source>
</evidence>
<protein>
    <submittedName>
        <fullName evidence="1">Uncharacterized protein</fullName>
    </submittedName>
</protein>
<dbReference type="Proteomes" id="UP000044026">
    <property type="component" value="Unassembled WGS sequence"/>
</dbReference>
<dbReference type="EMBL" id="CDOE01000063">
    <property type="protein sequence ID" value="CEN36323.1"/>
    <property type="molecule type" value="Genomic_DNA"/>
</dbReference>
<reference evidence="1 2" key="1">
    <citation type="submission" date="2015-01" db="EMBL/GenBank/DDBJ databases">
        <authorList>
            <person name="Xiang T."/>
            <person name="Song Y."/>
            <person name="Huang L."/>
            <person name="Wang B."/>
            <person name="Wu P."/>
        </authorList>
    </citation>
    <scope>NUCLEOTIDE SEQUENCE [LARGE SCALE GENOMIC DNA]</scope>
    <source>
        <strain evidence="1 2">Cc12</strain>
    </source>
</reference>
<proteinExistence type="predicted"/>
<accession>A0A0B7HFJ0</accession>
<gene>
    <name evidence="1" type="ORF">CCAN12_660015</name>
</gene>
<organism evidence="1 2">
    <name type="scientific">Capnocytophaga canimorsus</name>
    <dbReference type="NCBI Taxonomy" id="28188"/>
    <lineage>
        <taxon>Bacteria</taxon>
        <taxon>Pseudomonadati</taxon>
        <taxon>Bacteroidota</taxon>
        <taxon>Flavobacteriia</taxon>
        <taxon>Flavobacteriales</taxon>
        <taxon>Flavobacteriaceae</taxon>
        <taxon>Capnocytophaga</taxon>
    </lineage>
</organism>
<dbReference type="AlphaFoldDB" id="A0A0B7HFJ0"/>